<evidence type="ECO:0000313" key="3">
    <source>
        <dbReference type="Proteomes" id="UP001501479"/>
    </source>
</evidence>
<keyword evidence="3" id="KW-1185">Reference proteome</keyword>
<protein>
    <recommendedName>
        <fullName evidence="4">KfrA N-terminal DNA-binding domain-containing protein</fullName>
    </recommendedName>
</protein>
<reference evidence="3" key="1">
    <citation type="journal article" date="2019" name="Int. J. Syst. Evol. Microbiol.">
        <title>The Global Catalogue of Microorganisms (GCM) 10K type strain sequencing project: providing services to taxonomists for standard genome sequencing and annotation.</title>
        <authorList>
            <consortium name="The Broad Institute Genomics Platform"/>
            <consortium name="The Broad Institute Genome Sequencing Center for Infectious Disease"/>
            <person name="Wu L."/>
            <person name="Ma J."/>
        </authorList>
    </citation>
    <scope>NUCLEOTIDE SEQUENCE [LARGE SCALE GENOMIC DNA]</scope>
    <source>
        <strain evidence="3">JCM 17329</strain>
    </source>
</reference>
<evidence type="ECO:0008006" key="4">
    <source>
        <dbReference type="Google" id="ProtNLM"/>
    </source>
</evidence>
<name>A0ABP7EAR6_9GAMM</name>
<gene>
    <name evidence="2" type="ORF">GCM10022421_22370</name>
</gene>
<dbReference type="RefSeq" id="WP_344964919.1">
    <property type="nucleotide sequence ID" value="NZ_BAABDS010000036.1"/>
</dbReference>
<comment type="caution">
    <text evidence="2">The sequence shown here is derived from an EMBL/GenBank/DDBJ whole genome shotgun (WGS) entry which is preliminary data.</text>
</comment>
<evidence type="ECO:0000256" key="1">
    <source>
        <dbReference type="SAM" id="Coils"/>
    </source>
</evidence>
<sequence>MPQQNIIDAIHSLVREGKAISTAAVKARVSGPVNMVQLLQLVSRYKQSPGSLPAAEPINAVDEPQHDASLAAKVAELEARVARLETLLTSSTALKEEQHD</sequence>
<dbReference type="Proteomes" id="UP001501479">
    <property type="component" value="Unassembled WGS sequence"/>
</dbReference>
<accession>A0ABP7EAR6</accession>
<organism evidence="2 3">
    <name type="scientific">Oceanisphaera sediminis</name>
    <dbReference type="NCBI Taxonomy" id="981381"/>
    <lineage>
        <taxon>Bacteria</taxon>
        <taxon>Pseudomonadati</taxon>
        <taxon>Pseudomonadota</taxon>
        <taxon>Gammaproteobacteria</taxon>
        <taxon>Aeromonadales</taxon>
        <taxon>Aeromonadaceae</taxon>
        <taxon>Oceanisphaera</taxon>
    </lineage>
</organism>
<evidence type="ECO:0000313" key="2">
    <source>
        <dbReference type="EMBL" id="GAA3714524.1"/>
    </source>
</evidence>
<dbReference type="EMBL" id="BAABDS010000036">
    <property type="protein sequence ID" value="GAA3714524.1"/>
    <property type="molecule type" value="Genomic_DNA"/>
</dbReference>
<keyword evidence="1" id="KW-0175">Coiled coil</keyword>
<feature type="coiled-coil region" evidence="1">
    <location>
        <begin position="67"/>
        <end position="94"/>
    </location>
</feature>
<proteinExistence type="predicted"/>